<evidence type="ECO:0000256" key="12">
    <source>
        <dbReference type="ARBA" id="ARBA00043675"/>
    </source>
</evidence>
<organism evidence="19 20">
    <name type="scientific">Penicillium diatomitis</name>
    <dbReference type="NCBI Taxonomy" id="2819901"/>
    <lineage>
        <taxon>Eukaryota</taxon>
        <taxon>Fungi</taxon>
        <taxon>Dikarya</taxon>
        <taxon>Ascomycota</taxon>
        <taxon>Pezizomycotina</taxon>
        <taxon>Eurotiomycetes</taxon>
        <taxon>Eurotiomycetidae</taxon>
        <taxon>Eurotiales</taxon>
        <taxon>Aspergillaceae</taxon>
        <taxon>Penicillium</taxon>
    </lineage>
</organism>
<evidence type="ECO:0000256" key="4">
    <source>
        <dbReference type="ARBA" id="ARBA00012632"/>
    </source>
</evidence>
<evidence type="ECO:0000256" key="13">
    <source>
        <dbReference type="ARBA" id="ARBA00043721"/>
    </source>
</evidence>
<evidence type="ECO:0000313" key="20">
    <source>
        <dbReference type="Proteomes" id="UP001148312"/>
    </source>
</evidence>
<comment type="catalytic activity">
    <reaction evidence="12">
        <text>1D-myo-inositol 1,2-bisphosphate + H2O = 1D-myo-inositol 2-phosphate + phosphate</text>
        <dbReference type="Rhea" id="RHEA:77135"/>
        <dbReference type="ChEBI" id="CHEBI:15377"/>
        <dbReference type="ChEBI" id="CHEBI:43474"/>
        <dbReference type="ChEBI" id="CHEBI:84142"/>
        <dbReference type="ChEBI" id="CHEBI:195539"/>
    </reaction>
    <physiologicalReaction direction="left-to-right" evidence="12">
        <dbReference type="Rhea" id="RHEA:77136"/>
    </physiologicalReaction>
</comment>
<feature type="transmembrane region" description="Helical" evidence="18">
    <location>
        <begin position="39"/>
        <end position="59"/>
    </location>
</feature>
<proteinExistence type="inferred from homology"/>
<keyword evidence="18" id="KW-1133">Transmembrane helix</keyword>
<dbReference type="PROSITE" id="PS00778">
    <property type="entry name" value="HIS_ACID_PHOSPHAT_2"/>
    <property type="match status" value="1"/>
</dbReference>
<dbReference type="CDD" id="cd07061">
    <property type="entry name" value="HP_HAP_like"/>
    <property type="match status" value="1"/>
</dbReference>
<dbReference type="InterPro" id="IPR033379">
    <property type="entry name" value="Acid_Pase_AS"/>
</dbReference>
<dbReference type="GeneID" id="81626479"/>
<comment type="caution">
    <text evidence="19">The sequence shown here is derived from an EMBL/GenBank/DDBJ whole genome shotgun (WGS) entry which is preliminary data.</text>
</comment>
<gene>
    <name evidence="19" type="ORF">N7539_006629</name>
</gene>
<reference evidence="19" key="2">
    <citation type="journal article" date="2023" name="IMA Fungus">
        <title>Comparative genomic study of the Penicillium genus elucidates a diverse pangenome and 15 lateral gene transfer events.</title>
        <authorList>
            <person name="Petersen C."/>
            <person name="Sorensen T."/>
            <person name="Nielsen M.R."/>
            <person name="Sondergaard T.E."/>
            <person name="Sorensen J.L."/>
            <person name="Fitzpatrick D.A."/>
            <person name="Frisvad J.C."/>
            <person name="Nielsen K.L."/>
        </authorList>
    </citation>
    <scope>NUCLEOTIDE SEQUENCE</scope>
    <source>
        <strain evidence="19">IBT 30728</strain>
    </source>
</reference>
<dbReference type="FunFam" id="3.40.50.1240:FF:000027">
    <property type="entry name" value="3-phytase A"/>
    <property type="match status" value="1"/>
</dbReference>
<evidence type="ECO:0000313" key="19">
    <source>
        <dbReference type="EMBL" id="KAJ5480735.1"/>
    </source>
</evidence>
<name>A0A9W9X1L8_9EURO</name>
<dbReference type="RefSeq" id="XP_056788165.1">
    <property type="nucleotide sequence ID" value="XM_056936230.1"/>
</dbReference>
<reference evidence="19" key="1">
    <citation type="submission" date="2022-12" db="EMBL/GenBank/DDBJ databases">
        <authorList>
            <person name="Petersen C."/>
        </authorList>
    </citation>
    <scope>NUCLEOTIDE SEQUENCE</scope>
    <source>
        <strain evidence="19">IBT 30728</strain>
    </source>
</reference>
<evidence type="ECO:0000256" key="5">
    <source>
        <dbReference type="ARBA" id="ARBA00022525"/>
    </source>
</evidence>
<keyword evidence="7" id="KW-1015">Disulfide bond</keyword>
<dbReference type="EC" id="3.1.3.8" evidence="4"/>
<comment type="catalytic activity">
    <reaction evidence="11">
        <text>1D-myo-inositol 1,2,5,6-tetrakisphosphate + H2O = 1D-myo-inositol 1,2,6-trisphosphate + phosphate</text>
        <dbReference type="Rhea" id="RHEA:77119"/>
        <dbReference type="ChEBI" id="CHEBI:15377"/>
        <dbReference type="ChEBI" id="CHEBI:43474"/>
        <dbReference type="ChEBI" id="CHEBI:195535"/>
        <dbReference type="ChEBI" id="CHEBI:195537"/>
    </reaction>
    <physiologicalReaction direction="left-to-right" evidence="11">
        <dbReference type="Rhea" id="RHEA:77120"/>
    </physiologicalReaction>
</comment>
<evidence type="ECO:0000256" key="3">
    <source>
        <dbReference type="ARBA" id="ARBA00011245"/>
    </source>
</evidence>
<evidence type="ECO:0000256" key="2">
    <source>
        <dbReference type="ARBA" id="ARBA00005375"/>
    </source>
</evidence>
<keyword evidence="18" id="KW-0472">Membrane</keyword>
<dbReference type="GO" id="GO:0003993">
    <property type="term" value="F:acid phosphatase activity"/>
    <property type="evidence" value="ECO:0007669"/>
    <property type="project" value="TreeGrafter"/>
</dbReference>
<dbReference type="AlphaFoldDB" id="A0A9W9X1L8"/>
<dbReference type="InterPro" id="IPR029033">
    <property type="entry name" value="His_PPase_superfam"/>
</dbReference>
<comment type="subcellular location">
    <subcellularLocation>
        <location evidence="1">Secreted</location>
    </subcellularLocation>
</comment>
<dbReference type="Gene3D" id="3.40.50.1240">
    <property type="entry name" value="Phosphoglycerate mutase-like"/>
    <property type="match status" value="1"/>
</dbReference>
<evidence type="ECO:0000256" key="14">
    <source>
        <dbReference type="ARBA" id="ARBA00043748"/>
    </source>
</evidence>
<dbReference type="PROSITE" id="PS00616">
    <property type="entry name" value="HIS_ACID_PHOSPHAT_1"/>
    <property type="match status" value="1"/>
</dbReference>
<keyword evidence="18" id="KW-0812">Transmembrane</keyword>
<evidence type="ECO:0000256" key="9">
    <source>
        <dbReference type="ARBA" id="ARBA00041857"/>
    </source>
</evidence>
<sequence length="534" mass="58668">MASLDEKRKKDEEQSLLGDSLEPEYHDVQFLQGKMRLRVIRRLALLLTLVLLAAGYALIGCLEDSYGAAMKDEDSTAFFASDESPGHANRATHPCDTVNGGYQCFSELPHRWGQYSPFYSLAHEGVSNEVPQECKLTFVQVLSRHGARYPTASKGKKYTSLIQAIQANATAYRGQTGFLHSYNYTLGSDDLTSFGQDEMVNSGIKFYQRYASLTRNHVPFIRSSDSSRVVASGELFIRGYEDSKLQDSAADHDQATAAISVLISEEPGANNTLNHNTCAAFEANKRGDQASSQYAALIAPPIAKRLQHSLPGVRLSDNDVISLMDMCPYDTIASTKDATHLSPFCSLFTEAEWSQYNYLQSLGKYYGYGAGNPLGPTQGVGFINELIARMTQTPVNDHTTINRTLDAPGADTFPVDRAIYADFTHDNGMIPIFFAMGLYNGSVPLPLDRIVSAAEADGYSASWAVPFAARAYVEMMLCGRETEPLVRVLVNDRVAPLKGCQVDRLGRCRRDDFVNALSFARDGGEWSSCAVTSN</sequence>
<evidence type="ECO:0000256" key="7">
    <source>
        <dbReference type="ARBA" id="ARBA00023157"/>
    </source>
</evidence>
<keyword evidence="20" id="KW-1185">Reference proteome</keyword>
<comment type="catalytic activity">
    <reaction evidence="13">
        <text>1D-myo-inositol 1,2,6-trisphosphate + H2O = 1D-myo-inositol 1,2-bisphosphate + phosphate</text>
        <dbReference type="Rhea" id="RHEA:77131"/>
        <dbReference type="ChEBI" id="CHEBI:15377"/>
        <dbReference type="ChEBI" id="CHEBI:43474"/>
        <dbReference type="ChEBI" id="CHEBI:195537"/>
        <dbReference type="ChEBI" id="CHEBI:195539"/>
    </reaction>
    <physiologicalReaction direction="left-to-right" evidence="13">
        <dbReference type="Rhea" id="RHEA:77132"/>
    </physiologicalReaction>
</comment>
<comment type="subunit">
    <text evidence="3">Monomer.</text>
</comment>
<dbReference type="SUPFAM" id="SSF53254">
    <property type="entry name" value="Phosphoglycerate mutase-like"/>
    <property type="match status" value="1"/>
</dbReference>
<comment type="catalytic activity">
    <reaction evidence="15">
        <text>1D-myo-inositol hexakisphosphate + H2O = 1D-myo-inositol 1,2,4,5,6-pentakisphosphate + phosphate</text>
        <dbReference type="Rhea" id="RHEA:16989"/>
        <dbReference type="ChEBI" id="CHEBI:15377"/>
        <dbReference type="ChEBI" id="CHEBI:43474"/>
        <dbReference type="ChEBI" id="CHEBI:57798"/>
        <dbReference type="ChEBI" id="CHEBI:58130"/>
        <dbReference type="EC" id="3.1.3.8"/>
    </reaction>
    <physiologicalReaction direction="left-to-right" evidence="15">
        <dbReference type="Rhea" id="RHEA:16990"/>
    </physiologicalReaction>
</comment>
<dbReference type="InterPro" id="IPR000560">
    <property type="entry name" value="His_Pase_clade-2"/>
</dbReference>
<evidence type="ECO:0000256" key="11">
    <source>
        <dbReference type="ARBA" id="ARBA00043670"/>
    </source>
</evidence>
<keyword evidence="6" id="KW-0378">Hydrolase</keyword>
<dbReference type="EMBL" id="JAPWDQ010000009">
    <property type="protein sequence ID" value="KAJ5480735.1"/>
    <property type="molecule type" value="Genomic_DNA"/>
</dbReference>
<evidence type="ECO:0000256" key="16">
    <source>
        <dbReference type="ARBA" id="ARBA00044106"/>
    </source>
</evidence>
<dbReference type="PANTHER" id="PTHR20963">
    <property type="entry name" value="MULTIPLE INOSITOL POLYPHOSPHATE PHOSPHATASE-RELATED"/>
    <property type="match status" value="1"/>
</dbReference>
<keyword evidence="8" id="KW-0325">Glycoprotein</keyword>
<evidence type="ECO:0000256" key="8">
    <source>
        <dbReference type="ARBA" id="ARBA00023180"/>
    </source>
</evidence>
<dbReference type="GO" id="GO:0016158">
    <property type="term" value="F:inositol hexakisphosphate 3-phosphatase activity"/>
    <property type="evidence" value="ECO:0007669"/>
    <property type="project" value="UniProtKB-EC"/>
</dbReference>
<evidence type="ECO:0000256" key="18">
    <source>
        <dbReference type="SAM" id="Phobius"/>
    </source>
</evidence>
<keyword evidence="5" id="KW-0964">Secreted</keyword>
<evidence type="ECO:0000256" key="10">
    <source>
        <dbReference type="ARBA" id="ARBA00042300"/>
    </source>
</evidence>
<comment type="catalytic activity">
    <reaction evidence="14">
        <text>1D-myo-inositol 1,2,4,5,6-pentakisphosphate + H2O = 1D-myo-inositol 1,2,5,6-tetrakisphosphate + phosphate</text>
        <dbReference type="Rhea" id="RHEA:77115"/>
        <dbReference type="ChEBI" id="CHEBI:15377"/>
        <dbReference type="ChEBI" id="CHEBI:43474"/>
        <dbReference type="ChEBI" id="CHEBI:57798"/>
        <dbReference type="ChEBI" id="CHEBI:195535"/>
    </reaction>
    <physiologicalReaction direction="left-to-right" evidence="14">
        <dbReference type="Rhea" id="RHEA:77116"/>
    </physiologicalReaction>
</comment>
<protein>
    <recommendedName>
        <fullName evidence="16">Phytase A</fullName>
        <ecNumber evidence="4">3.1.3.8</ecNumber>
    </recommendedName>
    <alternativeName>
        <fullName evidence="17">Histidine acid phosphatase phyA</fullName>
    </alternativeName>
    <alternativeName>
        <fullName evidence="10">Myo-inositol hexakisphosphate phosphohydrolase A</fullName>
    </alternativeName>
    <alternativeName>
        <fullName evidence="9">Myo-inositol-hexaphosphate 3-phosphohydrolase A</fullName>
    </alternativeName>
</protein>
<dbReference type="Pfam" id="PF00328">
    <property type="entry name" value="His_Phos_2"/>
    <property type="match status" value="1"/>
</dbReference>
<dbReference type="GO" id="GO:0005576">
    <property type="term" value="C:extracellular region"/>
    <property type="evidence" value="ECO:0007669"/>
    <property type="project" value="UniProtKB-SubCell"/>
</dbReference>
<evidence type="ECO:0000256" key="6">
    <source>
        <dbReference type="ARBA" id="ARBA00022801"/>
    </source>
</evidence>
<evidence type="ECO:0000256" key="17">
    <source>
        <dbReference type="ARBA" id="ARBA00044262"/>
    </source>
</evidence>
<dbReference type="PANTHER" id="PTHR20963:SF24">
    <property type="entry name" value="3-PHYTASE B"/>
    <property type="match status" value="1"/>
</dbReference>
<evidence type="ECO:0000256" key="1">
    <source>
        <dbReference type="ARBA" id="ARBA00004613"/>
    </source>
</evidence>
<dbReference type="Proteomes" id="UP001148312">
    <property type="component" value="Unassembled WGS sequence"/>
</dbReference>
<comment type="similarity">
    <text evidence="2">Belongs to the histidine acid phosphatase family.</text>
</comment>
<evidence type="ECO:0000256" key="15">
    <source>
        <dbReference type="ARBA" id="ARBA00043788"/>
    </source>
</evidence>
<accession>A0A9W9X1L8</accession>